<keyword evidence="4" id="KW-1185">Reference proteome</keyword>
<feature type="domain" description="ESX-1 secretion-associated protein EspA/EspE-like" evidence="2">
    <location>
        <begin position="43"/>
        <end position="126"/>
    </location>
</feature>
<dbReference type="Proteomes" id="UP000465304">
    <property type="component" value="Unassembled WGS sequence"/>
</dbReference>
<comment type="caution">
    <text evidence="3">The sequence shown here is derived from an EMBL/GenBank/DDBJ whole genome shotgun (WGS) entry which is preliminary data.</text>
</comment>
<proteinExistence type="predicted"/>
<evidence type="ECO:0000313" key="3">
    <source>
        <dbReference type="EMBL" id="GFH00571.1"/>
    </source>
</evidence>
<feature type="compositionally biased region" description="Pro residues" evidence="1">
    <location>
        <begin position="384"/>
        <end position="397"/>
    </location>
</feature>
<dbReference type="Pfam" id="PF18879">
    <property type="entry name" value="EspA_EspE"/>
    <property type="match status" value="1"/>
</dbReference>
<feature type="region of interest" description="Disordered" evidence="1">
    <location>
        <begin position="318"/>
        <end position="397"/>
    </location>
</feature>
<dbReference type="AlphaFoldDB" id="A0A7I9ZHT0"/>
<gene>
    <name evidence="3" type="ORF">MHIP_10540</name>
</gene>
<reference evidence="3 4" key="1">
    <citation type="journal article" date="2019" name="Emerg. Microbes Infect.">
        <title>Comprehensive subspecies identification of 175 nontuberculous mycobacteria species based on 7547 genomic profiles.</title>
        <authorList>
            <person name="Matsumoto Y."/>
            <person name="Kinjo T."/>
            <person name="Motooka D."/>
            <person name="Nabeya D."/>
            <person name="Jung N."/>
            <person name="Uechi K."/>
            <person name="Horii T."/>
            <person name="Iida T."/>
            <person name="Fujita J."/>
            <person name="Nakamura S."/>
        </authorList>
    </citation>
    <scope>NUCLEOTIDE SEQUENCE [LARGE SCALE GENOMIC DNA]</scope>
    <source>
        <strain evidence="3 4">JCM 30996</strain>
    </source>
</reference>
<feature type="region of interest" description="Disordered" evidence="1">
    <location>
        <begin position="196"/>
        <end position="230"/>
    </location>
</feature>
<protein>
    <recommendedName>
        <fullName evidence="2">ESX-1 secretion-associated protein EspA/EspE-like domain-containing protein</fullName>
    </recommendedName>
</protein>
<accession>A0A7I9ZHT0</accession>
<dbReference type="InterPro" id="IPR043796">
    <property type="entry name" value="ESX-1_EspA/EspE-like"/>
</dbReference>
<feature type="region of interest" description="Disordered" evidence="1">
    <location>
        <begin position="243"/>
        <end position="274"/>
    </location>
</feature>
<name>A0A7I9ZHT0_9MYCO</name>
<evidence type="ECO:0000256" key="1">
    <source>
        <dbReference type="SAM" id="MobiDB-lite"/>
    </source>
</evidence>
<feature type="compositionally biased region" description="Basic and acidic residues" evidence="1">
    <location>
        <begin position="196"/>
        <end position="209"/>
    </location>
</feature>
<dbReference type="RefSeq" id="WP_163887530.1">
    <property type="nucleotide sequence ID" value="NZ_BLLB01000002.1"/>
</dbReference>
<evidence type="ECO:0000313" key="4">
    <source>
        <dbReference type="Proteomes" id="UP000465304"/>
    </source>
</evidence>
<sequence length="397" mass="39796">MGLFDGAEDVGKVVSDVVDGRAPLGSSVLDAGRMLIAEMRGTTGSGTPEFGESFRHGAVRFSGAAETVSAAYPGGEWQGAGAEAYAAANRRQSDHAMSMAVLDRDVQTVIAREADQVAYHRARLDDQSEYLGGLSYATSSIARIPGVGEAMKAVFELSAVKSALSVSSAELDQLSLEVGDNAAHLQRLAGEYSALTERKGAPVKPDDVPGRPASDEPPASEPVDSAAEQSLPVAEPLRIAEVTPELPPTHVTGGAAPLPADRPVPPAPTSAMPTDAMSGMSSAFGLVGGMIGSMVAPMAAVMTGVAGAAGQSLSALTSAGGADTGGSVGDEVVARTPADDPADDGSDRDVDSADSDVGAGGAASTGVAEPPGSPPLPRDEVESGPPPAPPAPTRPPQ</sequence>
<evidence type="ECO:0000259" key="2">
    <source>
        <dbReference type="Pfam" id="PF18879"/>
    </source>
</evidence>
<organism evidence="3 4">
    <name type="scientific">Mycolicibacterium hippocampi</name>
    <dbReference type="NCBI Taxonomy" id="659824"/>
    <lineage>
        <taxon>Bacteria</taxon>
        <taxon>Bacillati</taxon>
        <taxon>Actinomycetota</taxon>
        <taxon>Actinomycetes</taxon>
        <taxon>Mycobacteriales</taxon>
        <taxon>Mycobacteriaceae</taxon>
        <taxon>Mycolicibacterium</taxon>
    </lineage>
</organism>
<dbReference type="EMBL" id="BLLB01000002">
    <property type="protein sequence ID" value="GFH00571.1"/>
    <property type="molecule type" value="Genomic_DNA"/>
</dbReference>